<evidence type="ECO:0000313" key="3">
    <source>
        <dbReference type="WBParaSite" id="TMUE_1000005067.1"/>
    </source>
</evidence>
<evidence type="ECO:0000313" key="2">
    <source>
        <dbReference type="Proteomes" id="UP000046395"/>
    </source>
</evidence>
<organism evidence="2 3">
    <name type="scientific">Trichuris muris</name>
    <name type="common">Mouse whipworm</name>
    <dbReference type="NCBI Taxonomy" id="70415"/>
    <lineage>
        <taxon>Eukaryota</taxon>
        <taxon>Metazoa</taxon>
        <taxon>Ecdysozoa</taxon>
        <taxon>Nematoda</taxon>
        <taxon>Enoplea</taxon>
        <taxon>Dorylaimia</taxon>
        <taxon>Trichinellida</taxon>
        <taxon>Trichuridae</taxon>
        <taxon>Trichuris</taxon>
    </lineage>
</organism>
<dbReference type="AlphaFoldDB" id="A0A5S6QDR5"/>
<dbReference type="Proteomes" id="UP000046395">
    <property type="component" value="Unassembled WGS sequence"/>
</dbReference>
<proteinExistence type="predicted"/>
<feature type="region of interest" description="Disordered" evidence="1">
    <location>
        <begin position="1"/>
        <end position="22"/>
    </location>
</feature>
<protein>
    <submittedName>
        <fullName evidence="3">Uncharacterized protein</fullName>
    </submittedName>
</protein>
<accession>A0A5S6QDR5</accession>
<reference evidence="3" key="1">
    <citation type="submission" date="2019-12" db="UniProtKB">
        <authorList>
            <consortium name="WormBaseParasite"/>
        </authorList>
    </citation>
    <scope>IDENTIFICATION</scope>
</reference>
<dbReference type="WBParaSite" id="TMUE_1000005067.1">
    <property type="protein sequence ID" value="TMUE_1000005067.1"/>
    <property type="gene ID" value="WBGene00299195"/>
</dbReference>
<name>A0A5S6QDR5_TRIMR</name>
<evidence type="ECO:0000256" key="1">
    <source>
        <dbReference type="SAM" id="MobiDB-lite"/>
    </source>
</evidence>
<keyword evidence="2" id="KW-1185">Reference proteome</keyword>
<sequence length="139" mass="15194">MNSELLSSRGDAKKRRAQETPQYMAIQAYRSKQSSMDSARTHKHQSAMATSLHQIGFGTSGTMMYHSGRGGYGQADGHVQDRPKSIRVIPARLYLLTERGWIAVREYWAPPGGAEGSKAAGISGRTAKVTPPFAMRVAK</sequence>